<dbReference type="InterPro" id="IPR048254">
    <property type="entry name" value="CDP_ALCOHOL_P_TRANSF_CS"/>
</dbReference>
<keyword evidence="5 12" id="KW-0812">Transmembrane</keyword>
<dbReference type="InterPro" id="IPR043130">
    <property type="entry name" value="CDP-OH_PTrfase_TM_dom"/>
</dbReference>
<dbReference type="GO" id="GO:0016020">
    <property type="term" value="C:membrane"/>
    <property type="evidence" value="ECO:0007669"/>
    <property type="project" value="UniProtKB-SubCell"/>
</dbReference>
<feature type="transmembrane region" description="Helical" evidence="12">
    <location>
        <begin position="180"/>
        <end position="204"/>
    </location>
</feature>
<gene>
    <name evidence="13" type="ORF">C1850_01650</name>
</gene>
<evidence type="ECO:0000256" key="2">
    <source>
        <dbReference type="ARBA" id="ARBA00010441"/>
    </source>
</evidence>
<evidence type="ECO:0000256" key="5">
    <source>
        <dbReference type="ARBA" id="ARBA00022692"/>
    </source>
</evidence>
<keyword evidence="10" id="KW-1208">Phospholipid metabolism</keyword>
<evidence type="ECO:0000256" key="12">
    <source>
        <dbReference type="SAM" id="Phobius"/>
    </source>
</evidence>
<dbReference type="GO" id="GO:0046474">
    <property type="term" value="P:glycerophospholipid biosynthetic process"/>
    <property type="evidence" value="ECO:0007669"/>
    <property type="project" value="TreeGrafter"/>
</dbReference>
<feature type="transmembrane region" description="Helical" evidence="12">
    <location>
        <begin position="36"/>
        <end position="58"/>
    </location>
</feature>
<evidence type="ECO:0000256" key="3">
    <source>
        <dbReference type="ARBA" id="ARBA00022516"/>
    </source>
</evidence>
<evidence type="ECO:0000256" key="10">
    <source>
        <dbReference type="ARBA" id="ARBA00023264"/>
    </source>
</evidence>
<evidence type="ECO:0000256" key="11">
    <source>
        <dbReference type="RuleBase" id="RU003750"/>
    </source>
</evidence>
<evidence type="ECO:0000256" key="8">
    <source>
        <dbReference type="ARBA" id="ARBA00023136"/>
    </source>
</evidence>
<comment type="subcellular location">
    <subcellularLocation>
        <location evidence="1">Membrane</location>
        <topology evidence="1">Multi-pass membrane protein</topology>
    </subcellularLocation>
</comment>
<evidence type="ECO:0000313" key="13">
    <source>
        <dbReference type="EMBL" id="RDC46653.1"/>
    </source>
</evidence>
<dbReference type="AlphaFoldDB" id="A0A369P3G9"/>
<reference evidence="13 14" key="1">
    <citation type="journal article" date="2018" name="Elife">
        <title>Discovery and characterization of a prevalent human gut bacterial enzyme sufficient for the inactivation of a family of plant toxins.</title>
        <authorList>
            <person name="Koppel N."/>
            <person name="Bisanz J.E."/>
            <person name="Pandelia M.E."/>
            <person name="Turnbaugh P.J."/>
            <person name="Balskus E.P."/>
        </authorList>
    </citation>
    <scope>NUCLEOTIDE SEQUENCE [LARGE SCALE GENOMIC DNA]</scope>
    <source>
        <strain evidence="13 14">OB21 GAM 11</strain>
    </source>
</reference>
<dbReference type="PANTHER" id="PTHR14269:SF62">
    <property type="entry name" value="CDP-DIACYLGLYCEROL--GLYCEROL-3-PHOSPHATE 3-PHOSPHATIDYLTRANSFERASE 1, CHLOROPLASTIC"/>
    <property type="match status" value="1"/>
</dbReference>
<comment type="similarity">
    <text evidence="2 11">Belongs to the CDP-alcohol phosphatidyltransferase class-I family.</text>
</comment>
<proteinExistence type="inferred from homology"/>
<evidence type="ECO:0000256" key="9">
    <source>
        <dbReference type="ARBA" id="ARBA00023209"/>
    </source>
</evidence>
<evidence type="ECO:0000256" key="6">
    <source>
        <dbReference type="ARBA" id="ARBA00022989"/>
    </source>
</evidence>
<sequence>MAEGQRDGEGIPEQVTSEIFTAANVVSFVRLCLVPVYLWLLLSGFNLAATLVFAAAAASDFIDGQLARRTHTVSKLGQILDPAVDRILMITGVLGVFLVGRIPLWVIVVVVLRDAYLLVGGAWLLSRYRIRVPVVYPGKFATTFLFIGFAGLLLNAPLIPGLGWCDISWLPGFNGEAVSWGIWFIYAGLILSLGVTIYYTVAAARALAAELRHRKEAASESSSAHGDA</sequence>
<dbReference type="Proteomes" id="UP000253805">
    <property type="component" value="Unassembled WGS sequence"/>
</dbReference>
<dbReference type="Gene3D" id="1.20.120.1760">
    <property type="match status" value="1"/>
</dbReference>
<evidence type="ECO:0000256" key="4">
    <source>
        <dbReference type="ARBA" id="ARBA00022679"/>
    </source>
</evidence>
<evidence type="ECO:0000313" key="14">
    <source>
        <dbReference type="Proteomes" id="UP000253805"/>
    </source>
</evidence>
<dbReference type="RefSeq" id="WP_114548364.1">
    <property type="nucleotide sequence ID" value="NZ_PPUT01000002.1"/>
</dbReference>
<dbReference type="UniPathway" id="UPA00085"/>
<evidence type="ECO:0000256" key="7">
    <source>
        <dbReference type="ARBA" id="ARBA00023098"/>
    </source>
</evidence>
<dbReference type="PROSITE" id="PS00379">
    <property type="entry name" value="CDP_ALCOHOL_P_TRANSF"/>
    <property type="match status" value="1"/>
</dbReference>
<comment type="caution">
    <text evidence="13">The sequence shown here is derived from an EMBL/GenBank/DDBJ whole genome shotgun (WGS) entry which is preliminary data.</text>
</comment>
<keyword evidence="6 12" id="KW-1133">Transmembrane helix</keyword>
<keyword evidence="3" id="KW-0444">Lipid biosynthesis</keyword>
<keyword evidence="8 12" id="KW-0472">Membrane</keyword>
<accession>A0A369P3G9</accession>
<keyword evidence="9" id="KW-0594">Phospholipid biosynthesis</keyword>
<dbReference type="EMBL" id="PPUT01000002">
    <property type="protein sequence ID" value="RDC46653.1"/>
    <property type="molecule type" value="Genomic_DNA"/>
</dbReference>
<organism evidence="13 14">
    <name type="scientific">Adlercreutzia equolifaciens subsp. celatus</name>
    <dbReference type="NCBI Taxonomy" id="394340"/>
    <lineage>
        <taxon>Bacteria</taxon>
        <taxon>Bacillati</taxon>
        <taxon>Actinomycetota</taxon>
        <taxon>Coriobacteriia</taxon>
        <taxon>Eggerthellales</taxon>
        <taxon>Eggerthellaceae</taxon>
        <taxon>Adlercreutzia</taxon>
    </lineage>
</organism>
<dbReference type="GO" id="GO:0008444">
    <property type="term" value="F:CDP-diacylglycerol-glycerol-3-phosphate 3-phosphatidyltransferase activity"/>
    <property type="evidence" value="ECO:0007669"/>
    <property type="project" value="InterPro"/>
</dbReference>
<dbReference type="InterPro" id="IPR000462">
    <property type="entry name" value="CDP-OH_P_trans"/>
</dbReference>
<keyword evidence="4 11" id="KW-0808">Transferase</keyword>
<dbReference type="Pfam" id="PF01066">
    <property type="entry name" value="CDP-OH_P_transf"/>
    <property type="match status" value="1"/>
</dbReference>
<evidence type="ECO:0000256" key="1">
    <source>
        <dbReference type="ARBA" id="ARBA00004141"/>
    </source>
</evidence>
<name>A0A369P3G9_9ACTN</name>
<dbReference type="InterPro" id="IPR004570">
    <property type="entry name" value="Phosphatidylglycerol_P_synth"/>
</dbReference>
<feature type="transmembrane region" description="Helical" evidence="12">
    <location>
        <begin position="138"/>
        <end position="160"/>
    </location>
</feature>
<protein>
    <submittedName>
        <fullName evidence="13">CDP-alcohol phosphatidyltransferase</fullName>
    </submittedName>
</protein>
<dbReference type="InterPro" id="IPR050324">
    <property type="entry name" value="CDP-alcohol_PTase-I"/>
</dbReference>
<dbReference type="PIRSF" id="PIRSF000847">
    <property type="entry name" value="Phos_ph_gly_syn"/>
    <property type="match status" value="1"/>
</dbReference>
<keyword evidence="7" id="KW-0443">Lipid metabolism</keyword>
<dbReference type="PANTHER" id="PTHR14269">
    <property type="entry name" value="CDP-DIACYLGLYCEROL--GLYCEROL-3-PHOSPHATE 3-PHOSPHATIDYLTRANSFERASE-RELATED"/>
    <property type="match status" value="1"/>
</dbReference>